<dbReference type="AlphaFoldDB" id="A0AAV2DY18"/>
<organism evidence="2 3">
    <name type="scientific">Linum trigynum</name>
    <dbReference type="NCBI Taxonomy" id="586398"/>
    <lineage>
        <taxon>Eukaryota</taxon>
        <taxon>Viridiplantae</taxon>
        <taxon>Streptophyta</taxon>
        <taxon>Embryophyta</taxon>
        <taxon>Tracheophyta</taxon>
        <taxon>Spermatophyta</taxon>
        <taxon>Magnoliopsida</taxon>
        <taxon>eudicotyledons</taxon>
        <taxon>Gunneridae</taxon>
        <taxon>Pentapetalae</taxon>
        <taxon>rosids</taxon>
        <taxon>fabids</taxon>
        <taxon>Malpighiales</taxon>
        <taxon>Linaceae</taxon>
        <taxon>Linum</taxon>
    </lineage>
</organism>
<accession>A0AAV2DY18</accession>
<reference evidence="2 3" key="1">
    <citation type="submission" date="2024-04" db="EMBL/GenBank/DDBJ databases">
        <authorList>
            <person name="Fracassetti M."/>
        </authorList>
    </citation>
    <scope>NUCLEOTIDE SEQUENCE [LARGE SCALE GENOMIC DNA]</scope>
</reference>
<sequence>MPSTTTLLHPPSSSTAPVRLPISGRTSTVAPHLRSAAAAATELGIPGRTAAWLRRGSWAMFIQGERRLGCDGRAGRIWGRLGEGGSCDGWANGGGGAHPVGRLERRRPTDLKIKILVSLFCLGVHIPALVCEEEKGRAAESSFLSPGDCCCQL</sequence>
<evidence type="ECO:0000313" key="3">
    <source>
        <dbReference type="Proteomes" id="UP001497516"/>
    </source>
</evidence>
<name>A0AAV2DY18_9ROSI</name>
<gene>
    <name evidence="2" type="ORF">LTRI10_LOCUS20055</name>
</gene>
<dbReference type="Proteomes" id="UP001497516">
    <property type="component" value="Chromosome 3"/>
</dbReference>
<evidence type="ECO:0000313" key="2">
    <source>
        <dbReference type="EMBL" id="CAL1378480.1"/>
    </source>
</evidence>
<feature type="region of interest" description="Disordered" evidence="1">
    <location>
        <begin position="1"/>
        <end position="21"/>
    </location>
</feature>
<evidence type="ECO:0000256" key="1">
    <source>
        <dbReference type="SAM" id="MobiDB-lite"/>
    </source>
</evidence>
<keyword evidence="3" id="KW-1185">Reference proteome</keyword>
<feature type="compositionally biased region" description="Low complexity" evidence="1">
    <location>
        <begin position="1"/>
        <end position="17"/>
    </location>
</feature>
<proteinExistence type="predicted"/>
<protein>
    <submittedName>
        <fullName evidence="2">Uncharacterized protein</fullName>
    </submittedName>
</protein>
<dbReference type="EMBL" id="OZ034816">
    <property type="protein sequence ID" value="CAL1378480.1"/>
    <property type="molecule type" value="Genomic_DNA"/>
</dbReference>